<evidence type="ECO:0000313" key="1">
    <source>
        <dbReference type="EMBL" id="KAJ4336422.1"/>
    </source>
</evidence>
<evidence type="ECO:0000313" key="2">
    <source>
        <dbReference type="Proteomes" id="UP001140562"/>
    </source>
</evidence>
<proteinExistence type="predicted"/>
<accession>A0A9W8WYJ6</accession>
<protein>
    <submittedName>
        <fullName evidence="1">Uncharacterized protein</fullName>
    </submittedName>
</protein>
<sequence>MFDSNAVPDEAQRIKEDVLETKTRTALIYNADVFTRQARKYSQQAQCSHIALFKWDNLLLHDFPVGSKEDLEDKETRFTSVTEDSKTQQGGVEVGPIRKVLLGWLLQAIEQALGPSIHMNGHS</sequence>
<keyword evidence="2" id="KW-1185">Reference proteome</keyword>
<comment type="caution">
    <text evidence="1">The sequence shown here is derived from an EMBL/GenBank/DDBJ whole genome shotgun (WGS) entry which is preliminary data.</text>
</comment>
<dbReference type="AlphaFoldDB" id="A0A9W8WYJ6"/>
<reference evidence="1" key="1">
    <citation type="submission" date="2022-10" db="EMBL/GenBank/DDBJ databases">
        <title>Tapping the CABI collections for fungal endophytes: first genome assemblies for Collariella, Neodidymelliopsis, Ascochyta clinopodiicola, Didymella pomorum, Didymosphaeria variabile, Neocosmospora piperis and Neocucurbitaria cava.</title>
        <authorList>
            <person name="Hill R."/>
        </authorList>
    </citation>
    <scope>NUCLEOTIDE SEQUENCE</scope>
    <source>
        <strain evidence="1">IMI 360193</strain>
    </source>
</reference>
<gene>
    <name evidence="1" type="ORF">N0V87_005438</name>
</gene>
<dbReference type="Proteomes" id="UP001140562">
    <property type="component" value="Unassembled WGS sequence"/>
</dbReference>
<dbReference type="EMBL" id="JAPEUV010000049">
    <property type="protein sequence ID" value="KAJ4336422.1"/>
    <property type="molecule type" value="Genomic_DNA"/>
</dbReference>
<name>A0A9W8WYJ6_9PLEO</name>
<organism evidence="1 2">
    <name type="scientific">Didymella glomerata</name>
    <dbReference type="NCBI Taxonomy" id="749621"/>
    <lineage>
        <taxon>Eukaryota</taxon>
        <taxon>Fungi</taxon>
        <taxon>Dikarya</taxon>
        <taxon>Ascomycota</taxon>
        <taxon>Pezizomycotina</taxon>
        <taxon>Dothideomycetes</taxon>
        <taxon>Pleosporomycetidae</taxon>
        <taxon>Pleosporales</taxon>
        <taxon>Pleosporineae</taxon>
        <taxon>Didymellaceae</taxon>
        <taxon>Didymella</taxon>
    </lineage>
</organism>
<dbReference type="OrthoDB" id="2896980at2759"/>